<reference evidence="4 5" key="1">
    <citation type="journal article" date="2016" name="Nat. Commun.">
        <title>Thousands of microbial genomes shed light on interconnected biogeochemical processes in an aquifer system.</title>
        <authorList>
            <person name="Anantharaman K."/>
            <person name="Brown C.T."/>
            <person name="Hug L.A."/>
            <person name="Sharon I."/>
            <person name="Castelle C.J."/>
            <person name="Probst A.J."/>
            <person name="Thomas B.C."/>
            <person name="Singh A."/>
            <person name="Wilkins M.J."/>
            <person name="Karaoz U."/>
            <person name="Brodie E.L."/>
            <person name="Williams K.H."/>
            <person name="Hubbard S.S."/>
            <person name="Banfield J.F."/>
        </authorList>
    </citation>
    <scope>NUCLEOTIDE SEQUENCE [LARGE SCALE GENOMIC DNA]</scope>
</reference>
<proteinExistence type="predicted"/>
<keyword evidence="2" id="KW-1133">Transmembrane helix</keyword>
<dbReference type="InterPro" id="IPR035451">
    <property type="entry name" value="Ada-like_dom_sf"/>
</dbReference>
<evidence type="ECO:0000256" key="1">
    <source>
        <dbReference type="ARBA" id="ARBA00023159"/>
    </source>
</evidence>
<feature type="transmembrane region" description="Helical" evidence="2">
    <location>
        <begin position="20"/>
        <end position="39"/>
    </location>
</feature>
<dbReference type="EMBL" id="MFUR01000010">
    <property type="protein sequence ID" value="OGI86819.1"/>
    <property type="molecule type" value="Genomic_DNA"/>
</dbReference>
<evidence type="ECO:0000313" key="4">
    <source>
        <dbReference type="EMBL" id="OGI86819.1"/>
    </source>
</evidence>
<keyword evidence="2" id="KW-0472">Membrane</keyword>
<dbReference type="Gene3D" id="3.40.10.10">
    <property type="entry name" value="DNA Methylphosphotriester Repair Domain"/>
    <property type="match status" value="1"/>
</dbReference>
<dbReference type="GO" id="GO:0003677">
    <property type="term" value="F:DNA binding"/>
    <property type="evidence" value="ECO:0007669"/>
    <property type="project" value="InterPro"/>
</dbReference>
<dbReference type="SUPFAM" id="SSF57884">
    <property type="entry name" value="Ada DNA repair protein, N-terminal domain (N-Ada 10)"/>
    <property type="match status" value="1"/>
</dbReference>
<evidence type="ECO:0000313" key="5">
    <source>
        <dbReference type="Proteomes" id="UP000177001"/>
    </source>
</evidence>
<dbReference type="GO" id="GO:0008270">
    <property type="term" value="F:zinc ion binding"/>
    <property type="evidence" value="ECO:0007669"/>
    <property type="project" value="InterPro"/>
</dbReference>
<dbReference type="Proteomes" id="UP000177001">
    <property type="component" value="Unassembled WGS sequence"/>
</dbReference>
<dbReference type="GO" id="GO:0008168">
    <property type="term" value="F:methyltransferase activity"/>
    <property type="evidence" value="ECO:0007669"/>
    <property type="project" value="InterPro"/>
</dbReference>
<gene>
    <name evidence="4" type="ORF">A3A91_01210</name>
</gene>
<dbReference type="Pfam" id="PF02805">
    <property type="entry name" value="Ada_Zn_binding"/>
    <property type="match status" value="1"/>
</dbReference>
<sequence length="135" mass="15061">MEKIKQIITYSLENEKGKDILIVLIVILLGLGSFELGRLSKNNISSGIKIEYPNQETNVISATDSISKGIFDISTKTVQVQNSNSGKNFFASNRGSKYYSFSCSAGKTIKQENRVYFFTREEAEKAGYEFSSSCK</sequence>
<keyword evidence="2" id="KW-0812">Transmembrane</keyword>
<feature type="domain" description="Ada DNA repair metal-binding" evidence="3">
    <location>
        <begin position="76"/>
        <end position="135"/>
    </location>
</feature>
<dbReference type="GO" id="GO:0006281">
    <property type="term" value="P:DNA repair"/>
    <property type="evidence" value="ECO:0007669"/>
    <property type="project" value="InterPro"/>
</dbReference>
<organism evidence="4 5">
    <name type="scientific">Candidatus Nomurabacteria bacterium RIFCSPLOWO2_01_FULL_36_16</name>
    <dbReference type="NCBI Taxonomy" id="1801767"/>
    <lineage>
        <taxon>Bacteria</taxon>
        <taxon>Candidatus Nomuraibacteriota</taxon>
    </lineage>
</organism>
<dbReference type="AlphaFoldDB" id="A0A1F6WY53"/>
<evidence type="ECO:0000259" key="3">
    <source>
        <dbReference type="Pfam" id="PF02805"/>
    </source>
</evidence>
<protein>
    <recommendedName>
        <fullName evidence="3">Ada DNA repair metal-binding domain-containing protein</fullName>
    </recommendedName>
</protein>
<comment type="caution">
    <text evidence="4">The sequence shown here is derived from an EMBL/GenBank/DDBJ whole genome shotgun (WGS) entry which is preliminary data.</text>
</comment>
<name>A0A1F6WY53_9BACT</name>
<keyword evidence="1" id="KW-0010">Activator</keyword>
<dbReference type="InterPro" id="IPR004026">
    <property type="entry name" value="Ada_DNA_repair_Zn-bd"/>
</dbReference>
<dbReference type="GO" id="GO:0006355">
    <property type="term" value="P:regulation of DNA-templated transcription"/>
    <property type="evidence" value="ECO:0007669"/>
    <property type="project" value="InterPro"/>
</dbReference>
<evidence type="ECO:0000256" key="2">
    <source>
        <dbReference type="SAM" id="Phobius"/>
    </source>
</evidence>
<accession>A0A1F6WY53</accession>